<name>A0AAU6PXH4_9VIRU</name>
<reference evidence="2" key="2">
    <citation type="submission" date="2024-03" db="EMBL/GenBank/DDBJ databases">
        <authorList>
            <person name="Roux S."/>
            <person name="Duan C."/>
        </authorList>
    </citation>
    <scope>NUCLEOTIDE SEQUENCE</scope>
    <source>
        <strain evidence="2">Chiyou-1</strain>
    </source>
</reference>
<evidence type="ECO:0000313" key="2">
    <source>
        <dbReference type="EMBL" id="WYC14521.1"/>
    </source>
</evidence>
<keyword evidence="1" id="KW-0812">Transmembrane</keyword>
<feature type="transmembrane region" description="Helical" evidence="1">
    <location>
        <begin position="25"/>
        <end position="47"/>
    </location>
</feature>
<feature type="transmembrane region" description="Helical" evidence="1">
    <location>
        <begin position="53"/>
        <end position="72"/>
    </location>
</feature>
<dbReference type="EMBL" id="PP467602">
    <property type="protein sequence ID" value="WYC14521.1"/>
    <property type="molecule type" value="Genomic_DNA"/>
</dbReference>
<proteinExistence type="predicted"/>
<evidence type="ECO:0000256" key="1">
    <source>
        <dbReference type="SAM" id="Phobius"/>
    </source>
</evidence>
<keyword evidence="1" id="KW-1133">Transmembrane helix</keyword>
<keyword evidence="1" id="KW-0472">Membrane</keyword>
<sequence length="79" mass="8433">MADKDYLSIKGSVDPANGKFEWKEAIIDSSILAMISFFTSLAGTSTAGYPTPINLYAAGVSAALQFFTVLALKRGLIKK</sequence>
<accession>A0AAU6PXH4</accession>
<reference evidence="2" key="1">
    <citation type="journal article" date="2023" name="ISME Commun">
        <title>Diversity of Bathyarchaeia viruses in metagenomes and virus-encoded CRISPR system components.</title>
        <authorList>
            <person name="Duan C."/>
            <person name="Liu Y."/>
            <person name="Liu Y."/>
            <person name="Liu L."/>
            <person name="Cai M."/>
            <person name="Zhang R."/>
            <person name="Zeng Q."/>
            <person name="Koonin E.V."/>
            <person name="Krupovic M."/>
            <person name="Li M."/>
        </authorList>
    </citation>
    <scope>NUCLEOTIDE SEQUENCE</scope>
    <source>
        <strain evidence="2">Chiyou-1</strain>
    </source>
</reference>
<organism evidence="2">
    <name type="scientific">Ligamenvirales sp</name>
    <dbReference type="NCBI Taxonomy" id="2832923"/>
    <lineage>
        <taxon>Viruses</taxon>
        <taxon>Adnaviria</taxon>
        <taxon>Zilligvirae</taxon>
        <taxon>Taleaviricota</taxon>
        <taxon>Tokiviricetes</taxon>
        <taxon>Ligamenvirales</taxon>
    </lineage>
</organism>
<protein>
    <submittedName>
        <fullName evidence="2">Uncharacterized protein</fullName>
    </submittedName>
</protein>